<dbReference type="InterPro" id="IPR001888">
    <property type="entry name" value="Transposase_1"/>
</dbReference>
<sequence length="1026" mass="114232">MKKNPDMTRSYSNCNNCYNTQLTPDHIYSYPSILAALYMADINPEENIHTDKASHVQNIVASLPGFKMDKLKKACETKRRTFESVIAEADGELGKQEPSLEMLMSLRPKLLRCKDRFLIASDCLIEQLIKADGEDEEIEDVDIVQANLFGRSEGVLQKMEQLLAKPTVDRESIVSGTGEQGPPKESGTGEQGPTKESGTGEKGPTKKSDTCEREPTKEPGTGEKEPTKESGTGERGPTKESGTGGKEPTKESGTGEKEPTKEPGTGEKEPTKESGTGEQGPTKESGTGEREPTKESGTGEKEPTEESVLGNKGLLRSLVLAKKNLLRSLLLGNKGLLWSLVLAKKNLLRSLVLGNKGLLRSLVLAKNNLLRSLVLAKKNLLRSLVLGNKGLLRSLVLAKMNLLRSLVLGNKGLLRSLVLAKKNLLRSLVLGNKGLLRSLVLAKKNLLRSLRSCSSDQESTKKPGTGEEAPPKELSLSTTWNNRITITRWLGDNCIPYTVEPLEKPDKERYGAGRYGILKDPITLGDAIDMIKMHVINPAVSLTIRPYQDTKLKVKSVAVCAGSGASVLMPCPPVDLMVTGEISHHDALELMHRGTYVQVQLLMARSRVAPMKNTTIPRLELVACEIGSRLAVHIKSIVEFEDIPITLWTDSTTALAWIKRDMNWSVFVAGRVKKIRQNSSITDWRHVPGKENPADIPSRGASISQLITTRWWEGPVWPKKDEQFWTQSEKESIKEVNGELRGAVVKHFIIEKQRNNGGSRLRFGFRVIAIDPCLSLRRVFEWYKRFKEGREETADNERSGMASTSATPGKVDTVLELSSEWRFKNEPRPKKARKAPSKVKVMLTVFFDYQGIVHHEFQQQGSTITADSYLGVLRRLREAIRQKRPELWRSKSGILHHDKAPAHTALKISKFLRDHSTSVFPQPPNSPDLAPCDFYLFRKLKKKVIGSEISEHRTDQNGIEEGHEGDPENRLPEVFCRLEKKVMKCIAANGDFFEEDIMNPPPDKEGVFLYTPQFRAEEVPIPGLLV</sequence>
<evidence type="ECO:0000313" key="2">
    <source>
        <dbReference type="EMBL" id="UYV68449.1"/>
    </source>
</evidence>
<dbReference type="InterPro" id="IPR008042">
    <property type="entry name" value="Retrotrans_Pao"/>
</dbReference>
<dbReference type="SUPFAM" id="SSF102705">
    <property type="entry name" value="NIF3 (NGG1p interacting factor 3)-like"/>
    <property type="match status" value="1"/>
</dbReference>
<dbReference type="SUPFAM" id="SSF52058">
    <property type="entry name" value="L domain-like"/>
    <property type="match status" value="1"/>
</dbReference>
<dbReference type="Gene3D" id="3.30.420.10">
    <property type="entry name" value="Ribonuclease H-like superfamily/Ribonuclease H"/>
    <property type="match status" value="1"/>
</dbReference>
<feature type="compositionally biased region" description="Basic and acidic residues" evidence="1">
    <location>
        <begin position="286"/>
        <end position="304"/>
    </location>
</feature>
<dbReference type="InterPro" id="IPR036069">
    <property type="entry name" value="DUF34/NIF3_sf"/>
</dbReference>
<accession>A0ABY6KI91</accession>
<dbReference type="EMBL" id="CP092867">
    <property type="protein sequence ID" value="UYV68449.1"/>
    <property type="molecule type" value="Genomic_DNA"/>
</dbReference>
<protein>
    <submittedName>
        <fullName evidence="2">Uncharacterized protein</fullName>
    </submittedName>
</protein>
<feature type="region of interest" description="Disordered" evidence="1">
    <location>
        <begin position="452"/>
        <end position="474"/>
    </location>
</feature>
<dbReference type="Proteomes" id="UP001235939">
    <property type="component" value="Chromosome 05"/>
</dbReference>
<organism evidence="2 3">
    <name type="scientific">Cordylochernes scorpioides</name>
    <dbReference type="NCBI Taxonomy" id="51811"/>
    <lineage>
        <taxon>Eukaryota</taxon>
        <taxon>Metazoa</taxon>
        <taxon>Ecdysozoa</taxon>
        <taxon>Arthropoda</taxon>
        <taxon>Chelicerata</taxon>
        <taxon>Arachnida</taxon>
        <taxon>Pseudoscorpiones</taxon>
        <taxon>Cheliferoidea</taxon>
        <taxon>Chernetidae</taxon>
        <taxon>Cordylochernes</taxon>
    </lineage>
</organism>
<feature type="region of interest" description="Disordered" evidence="1">
    <location>
        <begin position="167"/>
        <end position="308"/>
    </location>
</feature>
<evidence type="ECO:0000313" key="3">
    <source>
        <dbReference type="Proteomes" id="UP001235939"/>
    </source>
</evidence>
<proteinExistence type="predicted"/>
<dbReference type="InterPro" id="IPR036397">
    <property type="entry name" value="RNaseH_sf"/>
</dbReference>
<feature type="compositionally biased region" description="Basic and acidic residues" evidence="1">
    <location>
        <begin position="203"/>
        <end position="238"/>
    </location>
</feature>
<evidence type="ECO:0000256" key="1">
    <source>
        <dbReference type="SAM" id="MobiDB-lite"/>
    </source>
</evidence>
<dbReference type="PANTHER" id="PTHR46060:SF1">
    <property type="entry name" value="MARINER MOS1 TRANSPOSASE-LIKE PROTEIN"/>
    <property type="match status" value="1"/>
</dbReference>
<gene>
    <name evidence="2" type="ORF">LAZ67_5004357</name>
</gene>
<dbReference type="Gene3D" id="3.40.1390.30">
    <property type="entry name" value="NIF3 (NGG1p interacting factor 3)-like"/>
    <property type="match status" value="1"/>
</dbReference>
<keyword evidence="3" id="KW-1185">Reference proteome</keyword>
<reference evidence="2 3" key="1">
    <citation type="submission" date="2022-01" db="EMBL/GenBank/DDBJ databases">
        <title>A chromosomal length assembly of Cordylochernes scorpioides.</title>
        <authorList>
            <person name="Zeh D."/>
            <person name="Zeh J."/>
        </authorList>
    </citation>
    <scope>NUCLEOTIDE SEQUENCE [LARGE SCALE GENOMIC DNA]</scope>
    <source>
        <strain evidence="2">IN4F17</strain>
        <tissue evidence="2">Whole Body</tissue>
    </source>
</reference>
<name>A0ABY6KI91_9ARAC</name>
<dbReference type="PANTHER" id="PTHR46060">
    <property type="entry name" value="MARINER MOS1 TRANSPOSASE-LIKE PROTEIN"/>
    <property type="match status" value="1"/>
</dbReference>
<dbReference type="InterPro" id="IPR052709">
    <property type="entry name" value="Transposase-MT_Hybrid"/>
</dbReference>
<dbReference type="Pfam" id="PF01359">
    <property type="entry name" value="Transposase_1"/>
    <property type="match status" value="1"/>
</dbReference>
<dbReference type="Pfam" id="PF05380">
    <property type="entry name" value="Peptidase_A17"/>
    <property type="match status" value="1"/>
</dbReference>
<feature type="compositionally biased region" description="Basic and acidic residues" evidence="1">
    <location>
        <begin position="458"/>
        <end position="471"/>
    </location>
</feature>
<feature type="compositionally biased region" description="Basic and acidic residues" evidence="1">
    <location>
        <begin position="247"/>
        <end position="272"/>
    </location>
</feature>